<organism evidence="12">
    <name type="scientific">Fervidicoccus fontis</name>
    <dbReference type="NCBI Taxonomy" id="683846"/>
    <lineage>
        <taxon>Archaea</taxon>
        <taxon>Thermoproteota</taxon>
        <taxon>Thermoprotei</taxon>
        <taxon>Fervidicoccales</taxon>
        <taxon>Fervidicoccaceae</taxon>
        <taxon>Fervidicoccus</taxon>
    </lineage>
</organism>
<gene>
    <name evidence="12" type="primary">glmM</name>
    <name evidence="12" type="ORF">ENO04_03365</name>
</gene>
<name>A0A7C1I1P5_9CREN</name>
<dbReference type="PANTHER" id="PTHR43771">
    <property type="entry name" value="PHOSPHOMANNOMUTASE"/>
    <property type="match status" value="1"/>
</dbReference>
<keyword evidence="3" id="KW-0597">Phosphoprotein</keyword>
<dbReference type="InterPro" id="IPR005843">
    <property type="entry name" value="A-D-PHexomutase_C"/>
</dbReference>
<evidence type="ECO:0000256" key="2">
    <source>
        <dbReference type="ARBA" id="ARBA00010231"/>
    </source>
</evidence>
<dbReference type="InterPro" id="IPR024086">
    <property type="entry name" value="GlmM_arc-type"/>
</dbReference>
<protein>
    <submittedName>
        <fullName evidence="12">Phosphoglucosamine mutase</fullName>
        <ecNumber evidence="12">5.4.2.10</ecNumber>
    </submittedName>
</protein>
<evidence type="ECO:0000256" key="7">
    <source>
        <dbReference type="RuleBase" id="RU004326"/>
    </source>
</evidence>
<dbReference type="NCBIfam" id="TIGR03990">
    <property type="entry name" value="Arch_GlmM"/>
    <property type="match status" value="1"/>
</dbReference>
<dbReference type="Pfam" id="PF02879">
    <property type="entry name" value="PGM_PMM_II"/>
    <property type="match status" value="1"/>
</dbReference>
<dbReference type="PROSITE" id="PS00710">
    <property type="entry name" value="PGM_PMM"/>
    <property type="match status" value="1"/>
</dbReference>
<evidence type="ECO:0000256" key="1">
    <source>
        <dbReference type="ARBA" id="ARBA00001946"/>
    </source>
</evidence>
<keyword evidence="6 12" id="KW-0413">Isomerase</keyword>
<evidence type="ECO:0000313" key="12">
    <source>
        <dbReference type="EMBL" id="HDS10644.1"/>
    </source>
</evidence>
<accession>A0A7C1I1P5</accession>
<dbReference type="CDD" id="cd03087">
    <property type="entry name" value="PGM_like1"/>
    <property type="match status" value="1"/>
</dbReference>
<dbReference type="PRINTS" id="PR00509">
    <property type="entry name" value="PGMPMM"/>
</dbReference>
<dbReference type="SUPFAM" id="SSF53738">
    <property type="entry name" value="Phosphoglucomutase, first 3 domains"/>
    <property type="match status" value="3"/>
</dbReference>
<dbReference type="GO" id="GO:0008966">
    <property type="term" value="F:phosphoglucosamine mutase activity"/>
    <property type="evidence" value="ECO:0007669"/>
    <property type="project" value="UniProtKB-EC"/>
</dbReference>
<dbReference type="InterPro" id="IPR005846">
    <property type="entry name" value="A-D-PHexomutase_a/b/a-III"/>
</dbReference>
<dbReference type="Gene3D" id="3.40.120.10">
    <property type="entry name" value="Alpha-D-Glucose-1,6-Bisphosphate, subunit A, domain 3"/>
    <property type="match status" value="3"/>
</dbReference>
<keyword evidence="4 7" id="KW-0479">Metal-binding</keyword>
<proteinExistence type="inferred from homology"/>
<dbReference type="AlphaFoldDB" id="A0A7C1I1P5"/>
<comment type="cofactor">
    <cofactor evidence="1">
        <name>Mg(2+)</name>
        <dbReference type="ChEBI" id="CHEBI:18420"/>
    </cofactor>
</comment>
<evidence type="ECO:0000259" key="11">
    <source>
        <dbReference type="Pfam" id="PF02880"/>
    </source>
</evidence>
<dbReference type="InterPro" id="IPR016066">
    <property type="entry name" value="A-D-PHexomutase_CS"/>
</dbReference>
<dbReference type="PANTHER" id="PTHR43771:SF1">
    <property type="entry name" value="PHOSPHOMANNOMUTASE"/>
    <property type="match status" value="1"/>
</dbReference>
<evidence type="ECO:0000259" key="10">
    <source>
        <dbReference type="Pfam" id="PF02879"/>
    </source>
</evidence>
<dbReference type="Pfam" id="PF02880">
    <property type="entry name" value="PGM_PMM_III"/>
    <property type="match status" value="1"/>
</dbReference>
<evidence type="ECO:0000259" key="8">
    <source>
        <dbReference type="Pfam" id="PF00408"/>
    </source>
</evidence>
<evidence type="ECO:0000259" key="9">
    <source>
        <dbReference type="Pfam" id="PF02878"/>
    </source>
</evidence>
<dbReference type="InterPro" id="IPR005841">
    <property type="entry name" value="Alpha-D-phosphohexomutase_SF"/>
</dbReference>
<dbReference type="EMBL" id="DSDY01000105">
    <property type="protein sequence ID" value="HDS10644.1"/>
    <property type="molecule type" value="Genomic_DNA"/>
</dbReference>
<sequence length="457" mass="50226">MSRRLFGTDGVRGILNESIDPVMVMKLSMSVCTVIGEGSNILLGRDVRLGGEILELAVVTGLLNSGCRPYIAGLTPTPALQLYISRSGGFEAGLMITASHNPPEYNGIKLIMNDGIEAPREVEEKVEEVFFDEKYKKVSWNKAATSTRSVSGVNEFYVNEVVRLVDAEKIRRKGLKVMIDAANSVGSLTLPEIVRRLGGKPIVINGNLDPFMSGREPEPTVDSLKEASSVVRELRADVGVGVDGDADRAVVIDEKGTVQWGDRTAVVIAPFLREKHPELPPRVYTGISSSSFIEPLLKKHGISVVWLKVGSPIIARALKTEGGLLGFEENGGIMYPVHQPVRDSGAALALMMELLAMTNKSASELYSIYPRTFMVKTKVPRGNLDLSELYMELEQRFERGQYIRVDGLKIVMDDTWVLIRPSGTEPVIRIMVESLSKEKAEEILKTVKSIIEKVSKN</sequence>
<evidence type="ECO:0000256" key="4">
    <source>
        <dbReference type="ARBA" id="ARBA00022723"/>
    </source>
</evidence>
<dbReference type="InterPro" id="IPR005845">
    <property type="entry name" value="A-D-PHexomutase_a/b/a-II"/>
</dbReference>
<comment type="similarity">
    <text evidence="2 7">Belongs to the phosphohexose mutase family.</text>
</comment>
<dbReference type="InterPro" id="IPR005844">
    <property type="entry name" value="A-D-PHexomutase_a/b/a-I"/>
</dbReference>
<evidence type="ECO:0000256" key="6">
    <source>
        <dbReference type="ARBA" id="ARBA00023235"/>
    </source>
</evidence>
<feature type="domain" description="Alpha-D-phosphohexomutase C-terminal" evidence="8">
    <location>
        <begin position="390"/>
        <end position="445"/>
    </location>
</feature>
<feature type="domain" description="Alpha-D-phosphohexomutase alpha/beta/alpha" evidence="11">
    <location>
        <begin position="260"/>
        <end position="370"/>
    </location>
</feature>
<dbReference type="InterPro" id="IPR016055">
    <property type="entry name" value="A-D-PHexomutase_a/b/a-I/II/III"/>
</dbReference>
<dbReference type="InterPro" id="IPR036900">
    <property type="entry name" value="A-D-PHexomutase_C_sf"/>
</dbReference>
<dbReference type="GO" id="GO:0005975">
    <property type="term" value="P:carbohydrate metabolic process"/>
    <property type="evidence" value="ECO:0007669"/>
    <property type="project" value="InterPro"/>
</dbReference>
<dbReference type="Gene3D" id="3.30.310.50">
    <property type="entry name" value="Alpha-D-phosphohexomutase, C-terminal domain"/>
    <property type="match status" value="1"/>
</dbReference>
<keyword evidence="5 7" id="KW-0460">Magnesium</keyword>
<reference evidence="12" key="1">
    <citation type="journal article" date="2020" name="mSystems">
        <title>Genome- and Community-Level Interaction Insights into Carbon Utilization and Element Cycling Functions of Hydrothermarchaeota in Hydrothermal Sediment.</title>
        <authorList>
            <person name="Zhou Z."/>
            <person name="Liu Y."/>
            <person name="Xu W."/>
            <person name="Pan J."/>
            <person name="Luo Z.H."/>
            <person name="Li M."/>
        </authorList>
    </citation>
    <scope>NUCLEOTIDE SEQUENCE [LARGE SCALE GENOMIC DNA]</scope>
    <source>
        <strain evidence="12">SpSt-123</strain>
    </source>
</reference>
<dbReference type="EC" id="5.4.2.10" evidence="12"/>
<dbReference type="Pfam" id="PF00408">
    <property type="entry name" value="PGM_PMM_IV"/>
    <property type="match status" value="1"/>
</dbReference>
<feature type="domain" description="Alpha-D-phosphohexomutase alpha/beta/alpha" evidence="10">
    <location>
        <begin position="156"/>
        <end position="256"/>
    </location>
</feature>
<feature type="domain" description="Alpha-D-phosphohexomutase alpha/beta/alpha" evidence="9">
    <location>
        <begin position="3"/>
        <end position="134"/>
    </location>
</feature>
<dbReference type="GO" id="GO:0000287">
    <property type="term" value="F:magnesium ion binding"/>
    <property type="evidence" value="ECO:0007669"/>
    <property type="project" value="InterPro"/>
</dbReference>
<evidence type="ECO:0000256" key="3">
    <source>
        <dbReference type="ARBA" id="ARBA00022553"/>
    </source>
</evidence>
<dbReference type="Pfam" id="PF02878">
    <property type="entry name" value="PGM_PMM_I"/>
    <property type="match status" value="1"/>
</dbReference>
<comment type="caution">
    <text evidence="12">The sequence shown here is derived from an EMBL/GenBank/DDBJ whole genome shotgun (WGS) entry which is preliminary data.</text>
</comment>
<evidence type="ECO:0000256" key="5">
    <source>
        <dbReference type="ARBA" id="ARBA00022842"/>
    </source>
</evidence>
<dbReference type="SUPFAM" id="SSF55957">
    <property type="entry name" value="Phosphoglucomutase, C-terminal domain"/>
    <property type="match status" value="1"/>
</dbReference>